<evidence type="ECO:0000313" key="1">
    <source>
        <dbReference type="EMBL" id="CAD2138883.1"/>
    </source>
</evidence>
<proteinExistence type="predicted"/>
<protein>
    <submittedName>
        <fullName evidence="1">Uncharacterized protein</fullName>
    </submittedName>
</protein>
<evidence type="ECO:0000313" key="2">
    <source>
        <dbReference type="Proteomes" id="UP000580250"/>
    </source>
</evidence>
<dbReference type="Proteomes" id="UP000580250">
    <property type="component" value="Unassembled WGS sequence"/>
</dbReference>
<comment type="caution">
    <text evidence="1">The sequence shown here is derived from an EMBL/GenBank/DDBJ whole genome shotgun (WGS) entry which is preliminary data.</text>
</comment>
<accession>A0A6V7TY10</accession>
<organism evidence="1 2">
    <name type="scientific">Meloidogyne enterolobii</name>
    <name type="common">Root-knot nematode worm</name>
    <name type="synonym">Meloidogyne mayaguensis</name>
    <dbReference type="NCBI Taxonomy" id="390850"/>
    <lineage>
        <taxon>Eukaryota</taxon>
        <taxon>Metazoa</taxon>
        <taxon>Ecdysozoa</taxon>
        <taxon>Nematoda</taxon>
        <taxon>Chromadorea</taxon>
        <taxon>Rhabditida</taxon>
        <taxon>Tylenchina</taxon>
        <taxon>Tylenchomorpha</taxon>
        <taxon>Tylenchoidea</taxon>
        <taxon>Meloidogynidae</taxon>
        <taxon>Meloidogyninae</taxon>
        <taxon>Meloidogyne</taxon>
    </lineage>
</organism>
<gene>
    <name evidence="1" type="ORF">MENT_LOCUS5962</name>
</gene>
<dbReference type="EMBL" id="CAJEWN010000022">
    <property type="protein sequence ID" value="CAD2138883.1"/>
    <property type="molecule type" value="Genomic_DNA"/>
</dbReference>
<reference evidence="1 2" key="1">
    <citation type="submission" date="2020-08" db="EMBL/GenBank/DDBJ databases">
        <authorList>
            <person name="Koutsovoulos G."/>
            <person name="Danchin GJ E."/>
        </authorList>
    </citation>
    <scope>NUCLEOTIDE SEQUENCE [LARGE SCALE GENOMIC DNA]</scope>
</reference>
<sequence length="203" mass="23197">MCIFSPKRLPHSINLKNERKSLPPELLPEIVKFLPLNLKWSKQRVSLSFDIFLFKTQSQYIISTKKLFYCLIQILTACKTHAATWNLRVIGTEEPQTLIKCQETLATFYGGLQQLSFLVSLKSPQFKVLHNNIVGQWFAIPNAVGNIAVDCPQTLTMLQLIENLIDALKNVHQDIYLAINRSNNSVLKLVKKAYRKFTATHIA</sequence>
<name>A0A6V7TY10_MELEN</name>
<dbReference type="AlphaFoldDB" id="A0A6V7TY10"/>